<feature type="domain" description="HTH iclR-type" evidence="5">
    <location>
        <begin position="31"/>
        <end position="91"/>
    </location>
</feature>
<dbReference type="Proteomes" id="UP001631957">
    <property type="component" value="Unassembled WGS sequence"/>
</dbReference>
<organism evidence="7 8">
    <name type="scientific">Streptomyces niveiscabiei</name>
    <dbReference type="NCBI Taxonomy" id="164115"/>
    <lineage>
        <taxon>Bacteria</taxon>
        <taxon>Bacillati</taxon>
        <taxon>Actinomycetota</taxon>
        <taxon>Actinomycetes</taxon>
        <taxon>Kitasatosporales</taxon>
        <taxon>Streptomycetaceae</taxon>
        <taxon>Streptomyces</taxon>
    </lineage>
</organism>
<dbReference type="InterPro" id="IPR050707">
    <property type="entry name" value="HTH_MetabolicPath_Reg"/>
</dbReference>
<feature type="domain" description="IclR-ED" evidence="6">
    <location>
        <begin position="92"/>
        <end position="269"/>
    </location>
</feature>
<sequence length="276" mass="29840">MSTDEAPPSQAHSSAAQSAEEHPSEGHAPGVRSVRRAVEILNLLSEDRPVVTLREVTEATGLAKTTALRLVQTLEETGLLGSHPAGYTAGPALWRWAYLARSQWEVPQETRKVMRDLADRLGETVNLFVARGVHRICVAHEESPHPLRHVVDVGDEQPLWAGASSKILLRDAPDPFLRRVATTSPQGEPLTDRLRTWAAEAAERGYAVSSSEFDEGLTAVAVPILGRTGKVAASLSLSGPTHRFPYESIERFAAELAQGARLISDQGFSHPLGNTG</sequence>
<dbReference type="PROSITE" id="PS51078">
    <property type="entry name" value="ICLR_ED"/>
    <property type="match status" value="1"/>
</dbReference>
<dbReference type="EMBL" id="JBJVNI010000027">
    <property type="protein sequence ID" value="MFM9614527.1"/>
    <property type="molecule type" value="Genomic_DNA"/>
</dbReference>
<evidence type="ECO:0000313" key="7">
    <source>
        <dbReference type="EMBL" id="MFM9614527.1"/>
    </source>
</evidence>
<evidence type="ECO:0000256" key="1">
    <source>
        <dbReference type="ARBA" id="ARBA00023015"/>
    </source>
</evidence>
<evidence type="ECO:0000256" key="4">
    <source>
        <dbReference type="SAM" id="MobiDB-lite"/>
    </source>
</evidence>
<gene>
    <name evidence="7" type="ORF">ACKI18_38340</name>
</gene>
<accession>A0ABW9I2D7</accession>
<dbReference type="InterPro" id="IPR005471">
    <property type="entry name" value="Tscrpt_reg_IclR_N"/>
</dbReference>
<evidence type="ECO:0000256" key="3">
    <source>
        <dbReference type="ARBA" id="ARBA00023163"/>
    </source>
</evidence>
<keyword evidence="1" id="KW-0805">Transcription regulation</keyword>
<evidence type="ECO:0000259" key="6">
    <source>
        <dbReference type="PROSITE" id="PS51078"/>
    </source>
</evidence>
<protein>
    <submittedName>
        <fullName evidence="7">IclR family transcriptional regulator</fullName>
    </submittedName>
</protein>
<dbReference type="InterPro" id="IPR036390">
    <property type="entry name" value="WH_DNA-bd_sf"/>
</dbReference>
<dbReference type="PROSITE" id="PS51077">
    <property type="entry name" value="HTH_ICLR"/>
    <property type="match status" value="1"/>
</dbReference>
<dbReference type="SUPFAM" id="SSF55781">
    <property type="entry name" value="GAF domain-like"/>
    <property type="match status" value="1"/>
</dbReference>
<dbReference type="PANTHER" id="PTHR30136">
    <property type="entry name" value="HELIX-TURN-HELIX TRANSCRIPTIONAL REGULATOR, ICLR FAMILY"/>
    <property type="match status" value="1"/>
</dbReference>
<dbReference type="SMART" id="SM00346">
    <property type="entry name" value="HTH_ICLR"/>
    <property type="match status" value="1"/>
</dbReference>
<dbReference type="InterPro" id="IPR036388">
    <property type="entry name" value="WH-like_DNA-bd_sf"/>
</dbReference>
<comment type="caution">
    <text evidence="7">The sequence shown here is derived from an EMBL/GenBank/DDBJ whole genome shotgun (WGS) entry which is preliminary data.</text>
</comment>
<name>A0ABW9I2D7_9ACTN</name>
<dbReference type="RefSeq" id="WP_055723755.1">
    <property type="nucleotide sequence ID" value="NZ_JBJVNI010000027.1"/>
</dbReference>
<keyword evidence="2" id="KW-0238">DNA-binding</keyword>
<feature type="compositionally biased region" description="Low complexity" evidence="4">
    <location>
        <begin position="1"/>
        <end position="18"/>
    </location>
</feature>
<reference evidence="7 8" key="1">
    <citation type="submission" date="2024-12" db="EMBL/GenBank/DDBJ databases">
        <title>Forecasting of Potato common scab and diversities of Pathogenic streptomyces spp. in china.</title>
        <authorList>
            <person name="Handique U."/>
            <person name="Wu J."/>
        </authorList>
    </citation>
    <scope>NUCLEOTIDE SEQUENCE [LARGE SCALE GENOMIC DNA]</scope>
    <source>
        <strain evidence="7 8">ZRIMU1530</strain>
    </source>
</reference>
<dbReference type="Gene3D" id="1.10.10.10">
    <property type="entry name" value="Winged helix-like DNA-binding domain superfamily/Winged helix DNA-binding domain"/>
    <property type="match status" value="1"/>
</dbReference>
<keyword evidence="8" id="KW-1185">Reference proteome</keyword>
<dbReference type="Pfam" id="PF01614">
    <property type="entry name" value="IclR_C"/>
    <property type="match status" value="1"/>
</dbReference>
<evidence type="ECO:0000259" key="5">
    <source>
        <dbReference type="PROSITE" id="PS51077"/>
    </source>
</evidence>
<dbReference type="InterPro" id="IPR014757">
    <property type="entry name" value="Tscrpt_reg_IclR_C"/>
</dbReference>
<dbReference type="Gene3D" id="3.30.450.40">
    <property type="match status" value="1"/>
</dbReference>
<evidence type="ECO:0000256" key="2">
    <source>
        <dbReference type="ARBA" id="ARBA00023125"/>
    </source>
</evidence>
<evidence type="ECO:0000313" key="8">
    <source>
        <dbReference type="Proteomes" id="UP001631957"/>
    </source>
</evidence>
<dbReference type="SUPFAM" id="SSF46785">
    <property type="entry name" value="Winged helix' DNA-binding domain"/>
    <property type="match status" value="1"/>
</dbReference>
<dbReference type="InterPro" id="IPR029016">
    <property type="entry name" value="GAF-like_dom_sf"/>
</dbReference>
<dbReference type="PANTHER" id="PTHR30136:SF35">
    <property type="entry name" value="HTH-TYPE TRANSCRIPTIONAL REGULATOR RV1719"/>
    <property type="match status" value="1"/>
</dbReference>
<proteinExistence type="predicted"/>
<feature type="region of interest" description="Disordered" evidence="4">
    <location>
        <begin position="1"/>
        <end position="32"/>
    </location>
</feature>
<dbReference type="Pfam" id="PF09339">
    <property type="entry name" value="HTH_IclR"/>
    <property type="match status" value="1"/>
</dbReference>
<keyword evidence="3" id="KW-0804">Transcription</keyword>